<dbReference type="AlphaFoldDB" id="A0A7C9JA55"/>
<dbReference type="Proteomes" id="UP000479526">
    <property type="component" value="Unassembled WGS sequence"/>
</dbReference>
<dbReference type="EMBL" id="WXEW01000001">
    <property type="protein sequence ID" value="NAS20661.1"/>
    <property type="molecule type" value="Genomic_DNA"/>
</dbReference>
<organism evidence="2 3">
    <name type="scientific">Herbidospora solisilvae</name>
    <dbReference type="NCBI Taxonomy" id="2696284"/>
    <lineage>
        <taxon>Bacteria</taxon>
        <taxon>Bacillati</taxon>
        <taxon>Actinomycetota</taxon>
        <taxon>Actinomycetes</taxon>
        <taxon>Streptosporangiales</taxon>
        <taxon>Streptosporangiaceae</taxon>
        <taxon>Herbidospora</taxon>
    </lineage>
</organism>
<evidence type="ECO:0000256" key="1">
    <source>
        <dbReference type="SAM" id="MobiDB-lite"/>
    </source>
</evidence>
<evidence type="ECO:0000313" key="3">
    <source>
        <dbReference type="Proteomes" id="UP000479526"/>
    </source>
</evidence>
<accession>A0A7C9JA55</accession>
<gene>
    <name evidence="2" type="ORF">GT755_03055</name>
</gene>
<dbReference type="RefSeq" id="WP_161478137.1">
    <property type="nucleotide sequence ID" value="NZ_WXEW01000001.1"/>
</dbReference>
<name>A0A7C9JA55_9ACTN</name>
<sequence length="61" mass="6488">MVEKRGIDGESEVVAQRSGADTQTPDHPILRDLEPVEEADDVAGSEESDMPEPDPEVGPAS</sequence>
<proteinExistence type="predicted"/>
<feature type="compositionally biased region" description="Acidic residues" evidence="1">
    <location>
        <begin position="35"/>
        <end position="55"/>
    </location>
</feature>
<evidence type="ECO:0000313" key="2">
    <source>
        <dbReference type="EMBL" id="NAS20661.1"/>
    </source>
</evidence>
<comment type="caution">
    <text evidence="2">The sequence shown here is derived from an EMBL/GenBank/DDBJ whole genome shotgun (WGS) entry which is preliminary data.</text>
</comment>
<feature type="region of interest" description="Disordered" evidence="1">
    <location>
        <begin position="1"/>
        <end position="61"/>
    </location>
</feature>
<keyword evidence="3" id="KW-1185">Reference proteome</keyword>
<reference evidence="2 3" key="1">
    <citation type="submission" date="2020-01" db="EMBL/GenBank/DDBJ databases">
        <title>Herbidospora sp. NEAU-GS84 nov., a novel actinomycete isolated from soil.</title>
        <authorList>
            <person name="Han L."/>
        </authorList>
    </citation>
    <scope>NUCLEOTIDE SEQUENCE [LARGE SCALE GENOMIC DNA]</scope>
    <source>
        <strain evidence="2 3">NEAU-GS84</strain>
    </source>
</reference>
<protein>
    <submittedName>
        <fullName evidence="2">Uncharacterized protein</fullName>
    </submittedName>
</protein>